<dbReference type="Proteomes" id="UP001198701">
    <property type="component" value="Unassembled WGS sequence"/>
</dbReference>
<feature type="domain" description="Ice-binding protein C-terminal" evidence="1">
    <location>
        <begin position="201"/>
        <end position="223"/>
    </location>
</feature>
<sequence length="226" mass="23669">MQAYAFRKIPNRGSTMSVNKKPCKFISSYIAGALLAFAGVVSPLALAAPIYSVDTLLGSATLANSGDDEVEALRAYADDATLTRTQLSAAGVAVGANGQWFIDVGLATPGYFVLKFGTGTTNQHTHFFFKNDGAVGNTKLVWTDAQVNFLTGGGNCYIPDAIPPKTPKTPDLTSCNITRLSHFGFGGVLPDDGVPPTETDIPEPGSLALAGLGLLGLFAARKKRVQ</sequence>
<dbReference type="EMBL" id="JAJHPV010000004">
    <property type="protein sequence ID" value="MCC6069832.1"/>
    <property type="molecule type" value="Genomic_DNA"/>
</dbReference>
<dbReference type="Pfam" id="PF07589">
    <property type="entry name" value="PEP-CTERM"/>
    <property type="match status" value="1"/>
</dbReference>
<evidence type="ECO:0000259" key="1">
    <source>
        <dbReference type="Pfam" id="PF07589"/>
    </source>
</evidence>
<proteinExistence type="predicted"/>
<keyword evidence="3" id="KW-1185">Reference proteome</keyword>
<gene>
    <name evidence="2" type="ORF">LMJ30_02515</name>
</gene>
<protein>
    <submittedName>
        <fullName evidence="2">PEP-CTERM sorting domain-containing protein</fullName>
    </submittedName>
</protein>
<evidence type="ECO:0000313" key="3">
    <source>
        <dbReference type="Proteomes" id="UP001198701"/>
    </source>
</evidence>
<dbReference type="InterPro" id="IPR013424">
    <property type="entry name" value="Ice-binding_C"/>
</dbReference>
<dbReference type="NCBIfam" id="TIGR02595">
    <property type="entry name" value="PEP_CTERM"/>
    <property type="match status" value="1"/>
</dbReference>
<organism evidence="2 3">
    <name type="scientific">Massilia agrisoli</name>
    <dbReference type="NCBI Taxonomy" id="2892444"/>
    <lineage>
        <taxon>Bacteria</taxon>
        <taxon>Pseudomonadati</taxon>
        <taxon>Pseudomonadota</taxon>
        <taxon>Betaproteobacteria</taxon>
        <taxon>Burkholderiales</taxon>
        <taxon>Oxalobacteraceae</taxon>
        <taxon>Telluria group</taxon>
        <taxon>Massilia</taxon>
    </lineage>
</organism>
<reference evidence="2 3" key="1">
    <citation type="submission" date="2021-11" db="EMBL/GenBank/DDBJ databases">
        <authorList>
            <person name="Huq M.A."/>
        </authorList>
    </citation>
    <scope>NUCLEOTIDE SEQUENCE [LARGE SCALE GENOMIC DNA]</scope>
    <source>
        <strain evidence="2 3">MAHUQ-52</strain>
    </source>
</reference>
<comment type="caution">
    <text evidence="2">The sequence shown here is derived from an EMBL/GenBank/DDBJ whole genome shotgun (WGS) entry which is preliminary data.</text>
</comment>
<dbReference type="RefSeq" id="WP_229430763.1">
    <property type="nucleotide sequence ID" value="NZ_JAJHPV010000004.1"/>
</dbReference>
<accession>A0ABS8IMP5</accession>
<name>A0ABS8IMP5_9BURK</name>
<evidence type="ECO:0000313" key="2">
    <source>
        <dbReference type="EMBL" id="MCC6069832.1"/>
    </source>
</evidence>